<sequence length="315" mass="35150">MNEYEKTQLLVNISKMYYELNFSQQEISNRAGLSRTYISKLLNEARERGIVEIRIHDPIKAESHLEESLRRQYGLKKALVLPVVDSEPALLDRLGSAAAEYLNMIIREDDIIGVGWGETLHAFSKAVIGREDLKNIRVVQLCGGVTKMNQDTYVSDIPRNMARNLGGSCHLIPLPAVLESVTARNALMKDRNITEVLHLARQTTIAVITVGVFVKENIFVSSGYFRENEIERLKKAGAVGDICSHIINEHCEICDPQLEKRTVSVSLEDFINIPTKLCIAAGERKFKSLKAALAAGCIDVLVTNEKMAGELLSER</sequence>
<dbReference type="GO" id="GO:0003677">
    <property type="term" value="F:DNA binding"/>
    <property type="evidence" value="ECO:0007669"/>
    <property type="project" value="UniProtKB-KW"/>
</dbReference>
<dbReference type="InterPro" id="IPR037171">
    <property type="entry name" value="NagB/RpiA_transferase-like"/>
</dbReference>
<feature type="domain" description="Sugar-binding" evidence="5">
    <location>
        <begin position="58"/>
        <end position="313"/>
    </location>
</feature>
<dbReference type="Gene3D" id="1.10.10.60">
    <property type="entry name" value="Homeodomain-like"/>
    <property type="match status" value="1"/>
</dbReference>
<gene>
    <name evidence="6" type="ORF">KTH89_07915</name>
</gene>
<keyword evidence="7" id="KW-1185">Reference proteome</keyword>
<comment type="caution">
    <text evidence="6">The sequence shown here is derived from an EMBL/GenBank/DDBJ whole genome shotgun (WGS) entry which is preliminary data.</text>
</comment>
<dbReference type="EMBL" id="JAHQCW010000010">
    <property type="protein sequence ID" value="MBU9736459.1"/>
    <property type="molecule type" value="Genomic_DNA"/>
</dbReference>
<proteinExistence type="inferred from homology"/>
<evidence type="ECO:0000313" key="7">
    <source>
        <dbReference type="Proteomes" id="UP000712157"/>
    </source>
</evidence>
<dbReference type="PANTHER" id="PTHR34294">
    <property type="entry name" value="TRANSCRIPTIONAL REGULATOR-RELATED"/>
    <property type="match status" value="1"/>
</dbReference>
<keyword evidence="2" id="KW-0805">Transcription regulation</keyword>
<dbReference type="GO" id="GO:0030246">
    <property type="term" value="F:carbohydrate binding"/>
    <property type="evidence" value="ECO:0007669"/>
    <property type="project" value="InterPro"/>
</dbReference>
<protein>
    <submittedName>
        <fullName evidence="6">Sugar-binding transcriptional regulator</fullName>
    </submittedName>
</protein>
<dbReference type="SUPFAM" id="SSF100950">
    <property type="entry name" value="NagB/RpiA/CoA transferase-like"/>
    <property type="match status" value="1"/>
</dbReference>
<reference evidence="6" key="1">
    <citation type="submission" date="2021-06" db="EMBL/GenBank/DDBJ databases">
        <title>Description of novel taxa of the family Lachnospiraceae.</title>
        <authorList>
            <person name="Chaplin A.V."/>
            <person name="Sokolova S.R."/>
            <person name="Pikina A.P."/>
            <person name="Korzhanova M."/>
            <person name="Belova V."/>
            <person name="Korostin D."/>
            <person name="Efimov B.A."/>
        </authorList>
    </citation>
    <scope>NUCLEOTIDE SEQUENCE</scope>
    <source>
        <strain evidence="6">ASD5720</strain>
    </source>
</reference>
<dbReference type="InterPro" id="IPR007324">
    <property type="entry name" value="Sugar-bd_dom_put"/>
</dbReference>
<evidence type="ECO:0000313" key="6">
    <source>
        <dbReference type="EMBL" id="MBU9736459.1"/>
    </source>
</evidence>
<organism evidence="6 7">
    <name type="scientific">Diplocloster agilis</name>
    <dbReference type="NCBI Taxonomy" id="2850323"/>
    <lineage>
        <taxon>Bacteria</taxon>
        <taxon>Bacillati</taxon>
        <taxon>Bacillota</taxon>
        <taxon>Clostridia</taxon>
        <taxon>Lachnospirales</taxon>
        <taxon>Lachnospiraceae</taxon>
        <taxon>Diplocloster</taxon>
    </lineage>
</organism>
<name>A0A949NEI6_9FIRM</name>
<dbReference type="AlphaFoldDB" id="A0A949NEI6"/>
<dbReference type="Gene3D" id="3.40.50.1360">
    <property type="match status" value="1"/>
</dbReference>
<evidence type="ECO:0000259" key="5">
    <source>
        <dbReference type="Pfam" id="PF04198"/>
    </source>
</evidence>
<evidence type="ECO:0000256" key="4">
    <source>
        <dbReference type="ARBA" id="ARBA00023163"/>
    </source>
</evidence>
<dbReference type="RefSeq" id="WP_238721310.1">
    <property type="nucleotide sequence ID" value="NZ_JAHQCW010000010.1"/>
</dbReference>
<dbReference type="Proteomes" id="UP000712157">
    <property type="component" value="Unassembled WGS sequence"/>
</dbReference>
<keyword evidence="3" id="KW-0238">DNA-binding</keyword>
<dbReference type="Pfam" id="PF04198">
    <property type="entry name" value="Sugar-bind"/>
    <property type="match status" value="1"/>
</dbReference>
<evidence type="ECO:0000256" key="2">
    <source>
        <dbReference type="ARBA" id="ARBA00023015"/>
    </source>
</evidence>
<evidence type="ECO:0000256" key="3">
    <source>
        <dbReference type="ARBA" id="ARBA00023125"/>
    </source>
</evidence>
<comment type="similarity">
    <text evidence="1">Belongs to the SorC transcriptional regulatory family.</text>
</comment>
<dbReference type="PANTHER" id="PTHR34294:SF1">
    <property type="entry name" value="TRANSCRIPTIONAL REGULATOR LSRR"/>
    <property type="match status" value="1"/>
</dbReference>
<evidence type="ECO:0000256" key="1">
    <source>
        <dbReference type="ARBA" id="ARBA00010466"/>
    </source>
</evidence>
<accession>A0A949NEI6</accession>
<keyword evidence="4" id="KW-0804">Transcription</keyword>
<dbReference type="InterPro" id="IPR051054">
    <property type="entry name" value="SorC_transcr_regulators"/>
</dbReference>